<evidence type="ECO:0000313" key="4">
    <source>
        <dbReference type="Proteomes" id="UP000199321"/>
    </source>
</evidence>
<dbReference type="InterPro" id="IPR025295">
    <property type="entry name" value="eCIS_core_dom"/>
</dbReference>
<sequence length="1195" mass="128070">MRAFAKNNGLTAVANASKSTGSNPFFGVQTKLSVGKSGDAYEQEADRVADSVVEKSNQQNSFFSTHNYFPPTSNPTVQKASEEDIQKQENSEELQEKPLSDTITPLVQRVSEEEESIQTKGGTNTIPPSLESNLASSKGSGNPLPATTKSQMESSFGTDFSHVRIHNDSNAVQMSKQLGAQAFANGNDIYFNEGKYNPSSKEGQHLLAHELTHTVQQGASVQRKLIQKAAAIPPTTTAETTPDEIAAPTNEFTDPDKGTINTSSKTISIPSLPVPTFKHAIDPTPTAKIEIPPGGFPRNNTHITAWETAAMEGQSTFNTRFTDYAASSDAPALKDGQQQQLFYLTLKGGSRAQRRNSGHSGDGDSGVIFGSLGAIHRRTSRPYWTKNGAFHPYDVDHKKELQIGGSEDSVSNMWMLDATANRSSGSYIRASRERKVTELLTASAGQLVSPPASYTAVKNEYRITFENGVVPDNSMTVENFTEKWDLDQIKNGEHLDGLKFLTESEVEAAGLRGSPDNLVLFTGLTGGLPINIPWDEEARAAGRKDGLSIRIGKRGGAMLYINSIIYNSISGAENQGGNGRILCTAFPGSTGVISEKTNLSFDIRPIEGVSYGGYIERASVQQAFVNALFFNYMSPITITEVGLDDEIGFRALGIISPSVPLIGNAGIELVIDEQGARFRKVFEKSDYNFPAPFEISNSALEVFCGSEGFGIDGEMNFKINHVGDGFLRGNFSTDRGFALAGGFNFDTELFDPASIEVSYEEEVLTVTGTIGIPEGKLQGVKTASITATYAENTFTAAGEAELDVPGIQRGAMTATYTEEGFSIGGDFQLKDDIPGIRGGSVAATISKQNGEEAYSIFVSGTAQPDIPGIDTALSVTYENGALTIAGTADYSRGMLSGSVNIGATNRTIGEDGEPNGAPDGIMRVYGGGSLTLTFTPWLQATAGVQFLPNGEIEVTGRIALPSAVDVFNRKSIDRNLFSMPAIEIPIFAIPLGPRSIGLVARITGGLDFSAGFGPGQLRDLYADVTYNPDREEETTISGHGEFAIPADAGLTLRGDLGLGVSIGIASLTGGIEIAGELGLEGEAAAEVDVNWSPQMGLAIDATGRITVQPKFTFDVNAFARASLDLWLFSISETWRYNLASFSWGPDIQFGIVFPIHYREGEPFDMSFDDIEVLYPELNIGNMITGLAKDVKNDIF</sequence>
<feature type="domain" description="eCIS core" evidence="2">
    <location>
        <begin position="143"/>
        <end position="219"/>
    </location>
</feature>
<accession>A0A1G7HHJ0</accession>
<dbReference type="EMBL" id="FNBA01000004">
    <property type="protein sequence ID" value="SDE99977.1"/>
    <property type="molecule type" value="Genomic_DNA"/>
</dbReference>
<dbReference type="STRING" id="227084.SAMN05421855_104101"/>
<dbReference type="Pfam" id="PF13699">
    <property type="entry name" value="eCIS_core"/>
    <property type="match status" value="1"/>
</dbReference>
<feature type="region of interest" description="Disordered" evidence="1">
    <location>
        <begin position="1"/>
        <end position="27"/>
    </location>
</feature>
<protein>
    <recommendedName>
        <fullName evidence="2">eCIS core domain-containing protein</fullName>
    </recommendedName>
</protein>
<proteinExistence type="predicted"/>
<keyword evidence="4" id="KW-1185">Reference proteome</keyword>
<organism evidence="3 4">
    <name type="scientific">Ulvibacter litoralis</name>
    <dbReference type="NCBI Taxonomy" id="227084"/>
    <lineage>
        <taxon>Bacteria</taxon>
        <taxon>Pseudomonadati</taxon>
        <taxon>Bacteroidota</taxon>
        <taxon>Flavobacteriia</taxon>
        <taxon>Flavobacteriales</taxon>
        <taxon>Flavobacteriaceae</taxon>
        <taxon>Ulvibacter</taxon>
    </lineage>
</organism>
<reference evidence="3 4" key="1">
    <citation type="submission" date="2016-10" db="EMBL/GenBank/DDBJ databases">
        <authorList>
            <person name="de Groot N.N."/>
        </authorList>
    </citation>
    <scope>NUCLEOTIDE SEQUENCE [LARGE SCALE GENOMIC DNA]</scope>
    <source>
        <strain evidence="3 4">DSM 16195</strain>
    </source>
</reference>
<evidence type="ECO:0000313" key="3">
    <source>
        <dbReference type="EMBL" id="SDE99977.1"/>
    </source>
</evidence>
<dbReference type="AlphaFoldDB" id="A0A1G7HHJ0"/>
<feature type="compositionally biased region" description="Low complexity" evidence="1">
    <location>
        <begin position="232"/>
        <end position="249"/>
    </location>
</feature>
<evidence type="ECO:0000256" key="1">
    <source>
        <dbReference type="SAM" id="MobiDB-lite"/>
    </source>
</evidence>
<name>A0A1G7HHJ0_9FLAO</name>
<feature type="region of interest" description="Disordered" evidence="1">
    <location>
        <begin position="61"/>
        <end position="155"/>
    </location>
</feature>
<feature type="compositionally biased region" description="Polar residues" evidence="1">
    <location>
        <begin position="61"/>
        <end position="79"/>
    </location>
</feature>
<dbReference type="Proteomes" id="UP000199321">
    <property type="component" value="Unassembled WGS sequence"/>
</dbReference>
<feature type="compositionally biased region" description="Basic and acidic residues" evidence="1">
    <location>
        <begin position="80"/>
        <end position="99"/>
    </location>
</feature>
<gene>
    <name evidence="3" type="ORF">SAMN05421855_104101</name>
</gene>
<feature type="compositionally biased region" description="Polar residues" evidence="1">
    <location>
        <begin position="8"/>
        <end position="23"/>
    </location>
</feature>
<evidence type="ECO:0000259" key="2">
    <source>
        <dbReference type="Pfam" id="PF13699"/>
    </source>
</evidence>
<dbReference type="RefSeq" id="WP_229792630.1">
    <property type="nucleotide sequence ID" value="NZ_BMWO01000004.1"/>
</dbReference>
<feature type="compositionally biased region" description="Polar residues" evidence="1">
    <location>
        <begin position="118"/>
        <end position="155"/>
    </location>
</feature>
<feature type="region of interest" description="Disordered" evidence="1">
    <location>
        <begin position="232"/>
        <end position="258"/>
    </location>
</feature>